<evidence type="ECO:0000256" key="7">
    <source>
        <dbReference type="ARBA" id="ARBA00023136"/>
    </source>
</evidence>
<proteinExistence type="inferred from homology"/>
<feature type="region of interest" description="Disordered" evidence="8">
    <location>
        <begin position="1"/>
        <end position="64"/>
    </location>
</feature>
<keyword evidence="7 9" id="KW-0472">Membrane</keyword>
<evidence type="ECO:0000256" key="4">
    <source>
        <dbReference type="ARBA" id="ARBA00022475"/>
    </source>
</evidence>
<feature type="transmembrane region" description="Helical" evidence="9">
    <location>
        <begin position="493"/>
        <end position="514"/>
    </location>
</feature>
<evidence type="ECO:0000256" key="8">
    <source>
        <dbReference type="SAM" id="MobiDB-lite"/>
    </source>
</evidence>
<feature type="transmembrane region" description="Helical" evidence="9">
    <location>
        <begin position="385"/>
        <end position="409"/>
    </location>
</feature>
<evidence type="ECO:0000256" key="1">
    <source>
        <dbReference type="ARBA" id="ARBA00004651"/>
    </source>
</evidence>
<keyword evidence="5 9" id="KW-0812">Transmembrane</keyword>
<dbReference type="Proteomes" id="UP001470230">
    <property type="component" value="Unassembled WGS sequence"/>
</dbReference>
<evidence type="ECO:0000313" key="11">
    <source>
        <dbReference type="Proteomes" id="UP001470230"/>
    </source>
</evidence>
<name>A0ABR2HUI1_9EUKA</name>
<dbReference type="InterPro" id="IPR002528">
    <property type="entry name" value="MATE_fam"/>
</dbReference>
<protein>
    <recommendedName>
        <fullName evidence="12">MatE family protein</fullName>
    </recommendedName>
</protein>
<accession>A0ABR2HUI1</accession>
<dbReference type="EMBL" id="JAPFFF010000023">
    <property type="protein sequence ID" value="KAK8852488.1"/>
    <property type="molecule type" value="Genomic_DNA"/>
</dbReference>
<feature type="transmembrane region" description="Helical" evidence="9">
    <location>
        <begin position="121"/>
        <end position="142"/>
    </location>
</feature>
<gene>
    <name evidence="10" type="ORF">M9Y10_017464</name>
</gene>
<feature type="transmembrane region" description="Helical" evidence="9">
    <location>
        <begin position="254"/>
        <end position="277"/>
    </location>
</feature>
<feature type="transmembrane region" description="Helical" evidence="9">
    <location>
        <begin position="76"/>
        <end position="101"/>
    </location>
</feature>
<feature type="compositionally biased region" description="Basic and acidic residues" evidence="8">
    <location>
        <begin position="1"/>
        <end position="10"/>
    </location>
</feature>
<keyword evidence="3" id="KW-0813">Transport</keyword>
<feature type="transmembrane region" description="Helical" evidence="9">
    <location>
        <begin position="196"/>
        <end position="217"/>
    </location>
</feature>
<dbReference type="PANTHER" id="PTHR43549">
    <property type="entry name" value="MULTIDRUG RESISTANCE PROTEIN YPNP-RELATED"/>
    <property type="match status" value="1"/>
</dbReference>
<keyword evidence="6 9" id="KW-1133">Transmembrane helix</keyword>
<evidence type="ECO:0008006" key="12">
    <source>
        <dbReference type="Google" id="ProtNLM"/>
    </source>
</evidence>
<feature type="transmembrane region" description="Helical" evidence="9">
    <location>
        <begin position="162"/>
        <end position="184"/>
    </location>
</feature>
<organism evidence="10 11">
    <name type="scientific">Tritrichomonas musculus</name>
    <dbReference type="NCBI Taxonomy" id="1915356"/>
    <lineage>
        <taxon>Eukaryota</taxon>
        <taxon>Metamonada</taxon>
        <taxon>Parabasalia</taxon>
        <taxon>Tritrichomonadida</taxon>
        <taxon>Tritrichomonadidae</taxon>
        <taxon>Tritrichomonas</taxon>
    </lineage>
</organism>
<keyword evidence="4" id="KW-1003">Cell membrane</keyword>
<feature type="transmembrane region" description="Helical" evidence="9">
    <location>
        <begin position="360"/>
        <end position="379"/>
    </location>
</feature>
<feature type="region of interest" description="Disordered" evidence="8">
    <location>
        <begin position="563"/>
        <end position="588"/>
    </location>
</feature>
<feature type="transmembrane region" description="Helical" evidence="9">
    <location>
        <begin position="455"/>
        <end position="481"/>
    </location>
</feature>
<reference evidence="10 11" key="1">
    <citation type="submission" date="2024-04" db="EMBL/GenBank/DDBJ databases">
        <title>Tritrichomonas musculus Genome.</title>
        <authorList>
            <person name="Alves-Ferreira E."/>
            <person name="Grigg M."/>
            <person name="Lorenzi H."/>
            <person name="Galac M."/>
        </authorList>
    </citation>
    <scope>NUCLEOTIDE SEQUENCE [LARGE SCALE GENOMIC DNA]</scope>
    <source>
        <strain evidence="10 11">EAF2021</strain>
    </source>
</reference>
<evidence type="ECO:0000256" key="5">
    <source>
        <dbReference type="ARBA" id="ARBA00022692"/>
    </source>
</evidence>
<dbReference type="Pfam" id="PF01554">
    <property type="entry name" value="MatE"/>
    <property type="match status" value="2"/>
</dbReference>
<dbReference type="InterPro" id="IPR052031">
    <property type="entry name" value="Membrane_Transporter-Flippase"/>
</dbReference>
<evidence type="ECO:0000256" key="6">
    <source>
        <dbReference type="ARBA" id="ARBA00022989"/>
    </source>
</evidence>
<comment type="subcellular location">
    <subcellularLocation>
        <location evidence="1">Cell membrane</location>
        <topology evidence="1">Multi-pass membrane protein</topology>
    </subcellularLocation>
</comment>
<evidence type="ECO:0000313" key="10">
    <source>
        <dbReference type="EMBL" id="KAK8852488.1"/>
    </source>
</evidence>
<evidence type="ECO:0000256" key="3">
    <source>
        <dbReference type="ARBA" id="ARBA00022448"/>
    </source>
</evidence>
<comment type="caution">
    <text evidence="10">The sequence shown here is derived from an EMBL/GenBank/DDBJ whole genome shotgun (WGS) entry which is preliminary data.</text>
</comment>
<dbReference type="PANTHER" id="PTHR43549:SF2">
    <property type="entry name" value="MULTIDRUG RESISTANCE PROTEIN NORM-RELATED"/>
    <property type="match status" value="1"/>
</dbReference>
<dbReference type="CDD" id="cd12082">
    <property type="entry name" value="MATE_like"/>
    <property type="match status" value="1"/>
</dbReference>
<feature type="transmembrane region" description="Helical" evidence="9">
    <location>
        <begin position="224"/>
        <end position="248"/>
    </location>
</feature>
<evidence type="ECO:0000256" key="2">
    <source>
        <dbReference type="ARBA" id="ARBA00010199"/>
    </source>
</evidence>
<sequence length="588" mass="65113">MDDLKVHLNQEQDSNWIHGGDTAINDSVDAEKEHPLILPSSSKDNSAEKQPPDGKKKGKNQKEKYRLGGKKPLQTLCILLVGPLVSQVVNGLYGVVSSMWVARALGDIGMSAISLYSNLDMIGRAFGFFLLSAASQKISGLFGENKGDEAGQLICDLFRMAFVFGIIVPAILVPCSVPLAHWFGAAEETIKMAFRYLTPLNCAAFNTCIYLMWCGCLQAEGRSILVGIVQIASLVANMAIFCPLFLLVFRWGTIGAAFATIVSEFIPSVVLTILFFTGKFGVKPNWRGLFKKFSPHTTEALKTGLSQLIMNISRSIPSIFNRKFMGMCAENRHMSGTDGTFEDAIAGFNAVSRIYGVTDAVRLAVSMGLLPSASFAFSSHRYNRIFILMFHAIWIDAVWSAATTLLTAFGSRYVAMSISTSENYLRWAAPMLRTANWEAPFAWIRNIVQTTLQSLAYGLTSTIYAFFSTFCTYIGGLLILYYTDKTDFVRLMYVFPLSSGIAAVIGIIVIIFPLRKIWKERRDTDDILEPPPDENNALSSSASEIQNLSGHLNDIKDTSLELQDIDNHEDEKKNEDIKDEEATQKEEI</sequence>
<comment type="similarity">
    <text evidence="2">Belongs to the multi antimicrobial extrusion (MATE) (TC 2.A.66.1) family.</text>
</comment>
<evidence type="ECO:0000256" key="9">
    <source>
        <dbReference type="SAM" id="Phobius"/>
    </source>
</evidence>
<keyword evidence="11" id="KW-1185">Reference proteome</keyword>
<feature type="compositionally biased region" description="Basic and acidic residues" evidence="8">
    <location>
        <begin position="45"/>
        <end position="64"/>
    </location>
</feature>